<feature type="compositionally biased region" description="Low complexity" evidence="1">
    <location>
        <begin position="34"/>
        <end position="46"/>
    </location>
</feature>
<dbReference type="Proteomes" id="UP001501842">
    <property type="component" value="Unassembled WGS sequence"/>
</dbReference>
<feature type="region of interest" description="Disordered" evidence="1">
    <location>
        <begin position="30"/>
        <end position="61"/>
    </location>
</feature>
<keyword evidence="2" id="KW-0732">Signal</keyword>
<evidence type="ECO:0000256" key="2">
    <source>
        <dbReference type="SAM" id="SignalP"/>
    </source>
</evidence>
<dbReference type="RefSeq" id="WP_344449806.1">
    <property type="nucleotide sequence ID" value="NZ_BAAATZ010000006.1"/>
</dbReference>
<evidence type="ECO:0000256" key="1">
    <source>
        <dbReference type="SAM" id="MobiDB-lite"/>
    </source>
</evidence>
<dbReference type="InterPro" id="IPR029046">
    <property type="entry name" value="LolA/LolB/LppX"/>
</dbReference>
<evidence type="ECO:0000313" key="3">
    <source>
        <dbReference type="EMBL" id="GAA2723316.1"/>
    </source>
</evidence>
<evidence type="ECO:0000313" key="4">
    <source>
        <dbReference type="Proteomes" id="UP001501842"/>
    </source>
</evidence>
<accession>A0ABN3U308</accession>
<name>A0ABN3U308_9ACTN</name>
<organism evidence="3 4">
    <name type="scientific">Actinocorallia aurantiaca</name>
    <dbReference type="NCBI Taxonomy" id="46204"/>
    <lineage>
        <taxon>Bacteria</taxon>
        <taxon>Bacillati</taxon>
        <taxon>Actinomycetota</taxon>
        <taxon>Actinomycetes</taxon>
        <taxon>Streptosporangiales</taxon>
        <taxon>Thermomonosporaceae</taxon>
        <taxon>Actinocorallia</taxon>
    </lineage>
</organism>
<dbReference type="EMBL" id="BAAATZ010000006">
    <property type="protein sequence ID" value="GAA2723316.1"/>
    <property type="molecule type" value="Genomic_DNA"/>
</dbReference>
<reference evidence="3 4" key="1">
    <citation type="journal article" date="2019" name="Int. J. Syst. Evol. Microbiol.">
        <title>The Global Catalogue of Microorganisms (GCM) 10K type strain sequencing project: providing services to taxonomists for standard genome sequencing and annotation.</title>
        <authorList>
            <consortium name="The Broad Institute Genomics Platform"/>
            <consortium name="The Broad Institute Genome Sequencing Center for Infectious Disease"/>
            <person name="Wu L."/>
            <person name="Ma J."/>
        </authorList>
    </citation>
    <scope>NUCLEOTIDE SEQUENCE [LARGE SCALE GENOMIC DNA]</scope>
    <source>
        <strain evidence="3 4">JCM 8201</strain>
    </source>
</reference>
<dbReference type="SUPFAM" id="SSF89392">
    <property type="entry name" value="Prokaryotic lipoproteins and lipoprotein localization factors"/>
    <property type="match status" value="1"/>
</dbReference>
<keyword evidence="4" id="KW-1185">Reference proteome</keyword>
<sequence length="273" mass="28600">MSIPARPLRNLLPASLLVPALLLGGCSSGGVEEPATPTSAPASSPAGDPAVQLPSVELPDSAGPLVDTISGRVKEAGSVHAEITAKGEGAEKGSGDLRTDTESPALRLTISGPPPTEAVVLDGVVYARTEGEEIEPGKPWAKLSRDDIPAEPVEVKQMLTALLDGVESSLRELSVDTGLDIVRKGRLKGDPAEENLDGTQVRRYEGETDAAKLTEQKFKGSGAVGWTLWVGTDGLPRRFYAVLKDSSFTVDYSRWGVPVTIEAPPANQVSTIS</sequence>
<gene>
    <name evidence="3" type="ORF">GCM10010439_18280</name>
</gene>
<evidence type="ECO:0008006" key="5">
    <source>
        <dbReference type="Google" id="ProtNLM"/>
    </source>
</evidence>
<dbReference type="PROSITE" id="PS51257">
    <property type="entry name" value="PROKAR_LIPOPROTEIN"/>
    <property type="match status" value="1"/>
</dbReference>
<comment type="caution">
    <text evidence="3">The sequence shown here is derived from an EMBL/GenBank/DDBJ whole genome shotgun (WGS) entry which is preliminary data.</text>
</comment>
<feature type="signal peptide" evidence="2">
    <location>
        <begin position="1"/>
        <end position="29"/>
    </location>
</feature>
<protein>
    <recommendedName>
        <fullName evidence="5">Lipoprotein LprG</fullName>
    </recommendedName>
</protein>
<feature type="chain" id="PRO_5047163831" description="Lipoprotein LprG" evidence="2">
    <location>
        <begin position="30"/>
        <end position="273"/>
    </location>
</feature>
<proteinExistence type="predicted"/>
<dbReference type="Gene3D" id="2.50.20.20">
    <property type="match status" value="1"/>
</dbReference>